<gene>
    <name evidence="5" type="ORF">AC477_00495</name>
</gene>
<evidence type="ECO:0000256" key="2">
    <source>
        <dbReference type="ARBA" id="ARBA00022898"/>
    </source>
</evidence>
<dbReference type="PANTHER" id="PTHR48078">
    <property type="entry name" value="THREONINE DEHYDRATASE, MITOCHONDRIAL-RELATED"/>
    <property type="match status" value="1"/>
</dbReference>
<comment type="caution">
    <text evidence="5">The sequence shown here is derived from an EMBL/GenBank/DDBJ whole genome shotgun (WGS) entry which is preliminary data.</text>
</comment>
<evidence type="ECO:0000313" key="6">
    <source>
        <dbReference type="Proteomes" id="UP000037237"/>
    </source>
</evidence>
<dbReference type="GO" id="GO:0009097">
    <property type="term" value="P:isoleucine biosynthetic process"/>
    <property type="evidence" value="ECO:0007669"/>
    <property type="project" value="TreeGrafter"/>
</dbReference>
<dbReference type="InterPro" id="IPR050147">
    <property type="entry name" value="Ser/Thr_Dehydratase"/>
</dbReference>
<dbReference type="Proteomes" id="UP000037237">
    <property type="component" value="Unassembled WGS sequence"/>
</dbReference>
<sequence>MCKPTPGLSDVRPDGWSENRERQLKLKRQSWQVMVGNTIFLEARNLAPILGCERVYLKFEGSNPTGTQKDRIAMVLADQAITSGLEGISTATCGNFGVAIAYAARHYDLIANIYIPKKYEVPKDRLKRMENFGAKVHFVDGYYEDAVAYSSQQAIDCNWYDANPGVNEVPELSLAAYGEIAVEVYRDLRRVPNYIFCPVGNGTSLAGIYAGFKKLCLSGKTMTVPKMVATSTRRGNPVIKAFKENKRTIIDLKPEEIKESKVNEPLTNWHSFDGQIALDAIYESGGFGEYASDTKMMEFSKLVRSEEGLSVLPAAASTLAVMQTLGREGFIVKGTFVAILTGRDFD</sequence>
<dbReference type="GO" id="GO:0006567">
    <property type="term" value="P:L-threonine catabolic process"/>
    <property type="evidence" value="ECO:0007669"/>
    <property type="project" value="TreeGrafter"/>
</dbReference>
<dbReference type="GO" id="GO:0004794">
    <property type="term" value="F:threonine deaminase activity"/>
    <property type="evidence" value="ECO:0007669"/>
    <property type="project" value="TreeGrafter"/>
</dbReference>
<keyword evidence="2" id="KW-0663">Pyridoxal phosphate</keyword>
<dbReference type="PANTHER" id="PTHR48078:SF6">
    <property type="entry name" value="L-THREONINE DEHYDRATASE CATABOLIC TDCB"/>
    <property type="match status" value="1"/>
</dbReference>
<evidence type="ECO:0000313" key="5">
    <source>
        <dbReference type="EMBL" id="KON34482.1"/>
    </source>
</evidence>
<dbReference type="EMBL" id="LFWU01000008">
    <property type="protein sequence ID" value="KON34482.1"/>
    <property type="molecule type" value="Genomic_DNA"/>
</dbReference>
<organism evidence="5 6">
    <name type="scientific">miscellaneous Crenarchaeota group-1 archaeon SG8-32-1</name>
    <dbReference type="NCBI Taxonomy" id="1685124"/>
    <lineage>
        <taxon>Archaea</taxon>
        <taxon>Candidatus Bathyarchaeota</taxon>
        <taxon>MCG-1</taxon>
    </lineage>
</organism>
<dbReference type="GO" id="GO:0003941">
    <property type="term" value="F:L-serine ammonia-lyase activity"/>
    <property type="evidence" value="ECO:0007669"/>
    <property type="project" value="TreeGrafter"/>
</dbReference>
<feature type="domain" description="Tryptophan synthase beta chain-like PALP" evidence="4">
    <location>
        <begin position="35"/>
        <end position="342"/>
    </location>
</feature>
<dbReference type="Gene3D" id="3.40.50.1100">
    <property type="match status" value="2"/>
</dbReference>
<dbReference type="SUPFAM" id="SSF53686">
    <property type="entry name" value="Tryptophan synthase beta subunit-like PLP-dependent enzymes"/>
    <property type="match status" value="1"/>
</dbReference>
<reference evidence="5 6" key="1">
    <citation type="submission" date="2015-06" db="EMBL/GenBank/DDBJ databases">
        <title>New insights into the roles of widespread benthic archaea in carbon and nitrogen cycling.</title>
        <authorList>
            <person name="Lazar C.S."/>
            <person name="Baker B.J."/>
            <person name="Seitz K.W."/>
            <person name="Hyde A.S."/>
            <person name="Dick G.J."/>
            <person name="Hinrichs K.-U."/>
            <person name="Teske A.P."/>
        </authorList>
    </citation>
    <scope>NUCLEOTIDE SEQUENCE [LARGE SCALE GENOMIC DNA]</scope>
    <source>
        <strain evidence="5">SG8-32-1</strain>
    </source>
</reference>
<evidence type="ECO:0000256" key="3">
    <source>
        <dbReference type="ARBA" id="ARBA00023239"/>
    </source>
</evidence>
<protein>
    <recommendedName>
        <fullName evidence="4">Tryptophan synthase beta chain-like PALP domain-containing protein</fullName>
    </recommendedName>
</protein>
<dbReference type="Pfam" id="PF00291">
    <property type="entry name" value="PALP"/>
    <property type="match status" value="1"/>
</dbReference>
<dbReference type="AlphaFoldDB" id="A0A0M0C113"/>
<evidence type="ECO:0000259" key="4">
    <source>
        <dbReference type="Pfam" id="PF00291"/>
    </source>
</evidence>
<accession>A0A0M0C113</accession>
<comment type="cofactor">
    <cofactor evidence="1">
        <name>pyridoxal 5'-phosphate</name>
        <dbReference type="ChEBI" id="CHEBI:597326"/>
    </cofactor>
</comment>
<proteinExistence type="predicted"/>
<dbReference type="NCBIfam" id="NF004996">
    <property type="entry name" value="PRK06381.1"/>
    <property type="match status" value="1"/>
</dbReference>
<keyword evidence="3" id="KW-0456">Lyase</keyword>
<dbReference type="InterPro" id="IPR036052">
    <property type="entry name" value="TrpB-like_PALP_sf"/>
</dbReference>
<name>A0A0M0C113_9ARCH</name>
<dbReference type="InterPro" id="IPR001926">
    <property type="entry name" value="TrpB-like_PALP"/>
</dbReference>
<dbReference type="GO" id="GO:0006565">
    <property type="term" value="P:L-serine catabolic process"/>
    <property type="evidence" value="ECO:0007669"/>
    <property type="project" value="TreeGrafter"/>
</dbReference>
<evidence type="ECO:0000256" key="1">
    <source>
        <dbReference type="ARBA" id="ARBA00001933"/>
    </source>
</evidence>